<organism evidence="1 2">
    <name type="scientific">Megamonas hypermegale</name>
    <dbReference type="NCBI Taxonomy" id="158847"/>
    <lineage>
        <taxon>Bacteria</taxon>
        <taxon>Bacillati</taxon>
        <taxon>Bacillota</taxon>
        <taxon>Negativicutes</taxon>
        <taxon>Selenomonadales</taxon>
        <taxon>Selenomonadaceae</taxon>
        <taxon>Megamonas</taxon>
    </lineage>
</organism>
<sequence length="267" mass="28748">MQKILIKGAGDLASGIAWRLRRAGFNVLMTEIAQPLTVRLTVSYSNAVYEGEVEIEGIKGVLVKDYMQAQEVMLKGDIAVIVDEQADVKDEFKPNVIIDAIMAKKNLNTKIDDAPVVIGVGPGFCAGKDCDYVIETKRGHFLGKVIEQGEAIANTGVPGNIGGYTIERIIRSNGEGVFKSVAKIGDSVKKGDIVAYTEDRPIYALIDGIVRGMLHDGIVVSDKMKCGDIDPRAEKSHCFTISDKSRAIGGGALEAVMYSLIKSGEIE</sequence>
<accession>A0A239TXK8</accession>
<dbReference type="AlphaFoldDB" id="A0A239TXK8"/>
<reference evidence="1 2" key="1">
    <citation type="submission" date="2017-06" db="EMBL/GenBank/DDBJ databases">
        <authorList>
            <consortium name="Pathogen Informatics"/>
        </authorList>
    </citation>
    <scope>NUCLEOTIDE SEQUENCE [LARGE SCALE GENOMIC DNA]</scope>
    <source>
        <strain evidence="1 2">NCTC10570</strain>
    </source>
</reference>
<proteinExistence type="predicted"/>
<name>A0A239TXK8_9FIRM</name>
<dbReference type="Proteomes" id="UP000215383">
    <property type="component" value="Chromosome 1"/>
</dbReference>
<evidence type="ECO:0000313" key="2">
    <source>
        <dbReference type="Proteomes" id="UP000215383"/>
    </source>
</evidence>
<keyword evidence="2" id="KW-1185">Reference proteome</keyword>
<evidence type="ECO:0000313" key="1">
    <source>
        <dbReference type="EMBL" id="SNV02537.1"/>
    </source>
</evidence>
<dbReference type="NCBIfam" id="TIGR03309">
    <property type="entry name" value="matur_yqeB"/>
    <property type="match status" value="1"/>
</dbReference>
<protein>
    <submittedName>
        <fullName evidence="1">Selenium-dependent molybdenum hydroxylase system protein, YqeB family</fullName>
    </submittedName>
</protein>
<dbReference type="RefSeq" id="WP_036254818.1">
    <property type="nucleotide sequence ID" value="NZ_LT906446.1"/>
</dbReference>
<dbReference type="eggNOG" id="COG3608">
    <property type="taxonomic scope" value="Bacteria"/>
</dbReference>
<dbReference type="EMBL" id="LT906446">
    <property type="protein sequence ID" value="SNV02537.1"/>
    <property type="molecule type" value="Genomic_DNA"/>
</dbReference>
<dbReference type="GeneID" id="78507619"/>
<gene>
    <name evidence="1" type="ORF">SAMEA4364220_01624</name>
</gene>
<dbReference type="InterPro" id="IPR017695">
    <property type="entry name" value="Se-dep_Mo_hydrolase_YqeB"/>
</dbReference>